<dbReference type="eggNOG" id="KOG4266">
    <property type="taxonomic scope" value="Eukaryota"/>
</dbReference>
<sequence>MVPRVQEATPGWIVGFDAFDAHEALCSLVASALSPLPRGSWRLVARPPHWPRLPTDFVAIEVTAAADVGSTSRAARRLLTQQAGRIAGSRTRVRGVWPRRWYTAERPSPSPAGGGGPRRRPLGSSASQTQPTSRDVTGRGKQTPYNFITKAYNASRWWSRDATGKGLKVAVFDTGLNPRQNYLRDVVEAVDFTPERNTADVGDLVGEVKTQWRGLDDAAGAARRGVDCAGFAPDASLYVLRVFTSKQASATDWFLEAFNHALHRRVHLINLAVGGPDYRDTPFVDKVSQLAAAGITIVSGAGNSGPGWGSLMNPADDAAVLGVAGLDKDGKLAAWSSRGMTLWEEPLGAGRAGVDVITHGEFWGADQHNACQHQWGTSVACPVVVGLLALLLSSLPERQRNTLLNPAALKQVVYAGSSPLPDYGWLEQGAGLLDAPATEAAARAFEPHASAVPSVLDLRPTVGCPYLWPLCDMPLYATMQPLFVNLTLLNSRSATAAFAAPPLWRPRAGGHALHVSFAYDDHRGLSAHRGFLGVRLSVSSSASGWAGEVEGELVITLVDTALAANGSAAAARPAGSPHSVVVPLRATVVPTPPRRKRLLFDTLHSSAYPNGFFPNDDLSQLSVELMDWNGDSPHTNYVPLYASLRASGFYVESLRADLTSFDANLYGALLLLDPEEPFLPSEPAKLRADVTSRGLGLVVAADWHAPDLMASLDYTDEATKQRRVCGAGGANVPALNELLEPLGIGFGSQVYSGTYRLGGGAVAHLSGSSLRRFPAGGRLVSATLSRGVKRGDRWLGGEKGGREERALLARRARLSDASMTRPRHHLYAARGADWAPPLLARVPRLRAPYLDEALPAWGRAPFTPALTEAQQGAFVSQSRLLGILRGCTVDNASCRTPLVPRPTWRLARPPSDPLGGEDLPTAGGAGRFRGYTVTLALSLLGLGAIFAMVPRNRRRRRLARAAAAAAALEEPADDVHSSGMTRPSLVAVRVAQTVADVGGLWQ</sequence>
<dbReference type="SUPFAM" id="SSF52743">
    <property type="entry name" value="Subtilisin-like"/>
    <property type="match status" value="1"/>
</dbReference>
<dbReference type="Proteomes" id="UP000013827">
    <property type="component" value="Unassembled WGS sequence"/>
</dbReference>
<dbReference type="KEGG" id="ehx:EMIHUDRAFT_106641"/>
<reference evidence="11" key="2">
    <citation type="submission" date="2024-10" db="UniProtKB">
        <authorList>
            <consortium name="EnsemblProtists"/>
        </authorList>
    </citation>
    <scope>IDENTIFICATION</scope>
</reference>
<dbReference type="RefSeq" id="XP_005759393.1">
    <property type="nucleotide sequence ID" value="XM_005759336.1"/>
</dbReference>
<dbReference type="Pfam" id="PF00082">
    <property type="entry name" value="Peptidase_S8"/>
    <property type="match status" value="1"/>
</dbReference>
<reference evidence="12" key="1">
    <citation type="journal article" date="2013" name="Nature">
        <title>Pan genome of the phytoplankton Emiliania underpins its global distribution.</title>
        <authorList>
            <person name="Read B.A."/>
            <person name="Kegel J."/>
            <person name="Klute M.J."/>
            <person name="Kuo A."/>
            <person name="Lefebvre S.C."/>
            <person name="Maumus F."/>
            <person name="Mayer C."/>
            <person name="Miller J."/>
            <person name="Monier A."/>
            <person name="Salamov A."/>
            <person name="Young J."/>
            <person name="Aguilar M."/>
            <person name="Claverie J.M."/>
            <person name="Frickenhaus S."/>
            <person name="Gonzalez K."/>
            <person name="Herman E.K."/>
            <person name="Lin Y.C."/>
            <person name="Napier J."/>
            <person name="Ogata H."/>
            <person name="Sarno A.F."/>
            <person name="Shmutz J."/>
            <person name="Schroeder D."/>
            <person name="de Vargas C."/>
            <person name="Verret F."/>
            <person name="von Dassow P."/>
            <person name="Valentin K."/>
            <person name="Van de Peer Y."/>
            <person name="Wheeler G."/>
            <person name="Dacks J.B."/>
            <person name="Delwiche C.F."/>
            <person name="Dyhrman S.T."/>
            <person name="Glockner G."/>
            <person name="John U."/>
            <person name="Richards T."/>
            <person name="Worden A.Z."/>
            <person name="Zhang X."/>
            <person name="Grigoriev I.V."/>
            <person name="Allen A.E."/>
            <person name="Bidle K."/>
            <person name="Borodovsky M."/>
            <person name="Bowler C."/>
            <person name="Brownlee C."/>
            <person name="Cock J.M."/>
            <person name="Elias M."/>
            <person name="Gladyshev V.N."/>
            <person name="Groth M."/>
            <person name="Guda C."/>
            <person name="Hadaegh A."/>
            <person name="Iglesias-Rodriguez M.D."/>
            <person name="Jenkins J."/>
            <person name="Jones B.M."/>
            <person name="Lawson T."/>
            <person name="Leese F."/>
            <person name="Lindquist E."/>
            <person name="Lobanov A."/>
            <person name="Lomsadze A."/>
            <person name="Malik S.B."/>
            <person name="Marsh M.E."/>
            <person name="Mackinder L."/>
            <person name="Mock T."/>
            <person name="Mueller-Roeber B."/>
            <person name="Pagarete A."/>
            <person name="Parker M."/>
            <person name="Probert I."/>
            <person name="Quesneville H."/>
            <person name="Raines C."/>
            <person name="Rensing S.A."/>
            <person name="Riano-Pachon D.M."/>
            <person name="Richier S."/>
            <person name="Rokitta S."/>
            <person name="Shiraiwa Y."/>
            <person name="Soanes D.M."/>
            <person name="van der Giezen M."/>
            <person name="Wahlund T.M."/>
            <person name="Williams B."/>
            <person name="Wilson W."/>
            <person name="Wolfe G."/>
            <person name="Wurch L.L."/>
        </authorList>
    </citation>
    <scope>NUCLEOTIDE SEQUENCE</scope>
</reference>
<dbReference type="AlphaFoldDB" id="A0A0D3I6S9"/>
<dbReference type="PANTHER" id="PTHR43806:SF7">
    <property type="entry name" value="MEMBRANE-BOUND TRANSCRIPTION FACTOR SITE-1 PROTEASE"/>
    <property type="match status" value="1"/>
</dbReference>
<dbReference type="Gene3D" id="3.40.50.200">
    <property type="entry name" value="Peptidase S8/S53 domain"/>
    <property type="match status" value="1"/>
</dbReference>
<comment type="similarity">
    <text evidence="1 5">Belongs to the peptidase S8 family.</text>
</comment>
<keyword evidence="2" id="KW-0645">Protease</keyword>
<dbReference type="EnsemblProtists" id="EOD06964">
    <property type="protein sequence ID" value="EOD06964"/>
    <property type="gene ID" value="EMIHUDRAFT_106641"/>
</dbReference>
<dbReference type="InterPro" id="IPR023828">
    <property type="entry name" value="Peptidase_S8_Ser-AS"/>
</dbReference>
<dbReference type="GeneID" id="17253112"/>
<keyword evidence="3" id="KW-0378">Hydrolase</keyword>
<dbReference type="STRING" id="2903.R1DDY7"/>
<name>A0A0D3I6S9_EMIH1</name>
<accession>A0A0D3I6S9</accession>
<evidence type="ECO:0000259" key="10">
    <source>
        <dbReference type="Pfam" id="PF23094"/>
    </source>
</evidence>
<dbReference type="PROSITE" id="PS00138">
    <property type="entry name" value="SUBTILASE_SER"/>
    <property type="match status" value="1"/>
</dbReference>
<evidence type="ECO:0000313" key="11">
    <source>
        <dbReference type="EnsemblProtists" id="EOD06964"/>
    </source>
</evidence>
<dbReference type="InterPro" id="IPR036852">
    <property type="entry name" value="Peptidase_S8/S53_dom_sf"/>
</dbReference>
<keyword evidence="12" id="KW-1185">Reference proteome</keyword>
<evidence type="ECO:0000256" key="6">
    <source>
        <dbReference type="SAM" id="MobiDB-lite"/>
    </source>
</evidence>
<feature type="domain" description="Peptidase S8/S53" evidence="8">
    <location>
        <begin position="164"/>
        <end position="413"/>
    </location>
</feature>
<evidence type="ECO:0000256" key="5">
    <source>
        <dbReference type="PROSITE-ProRule" id="PRU01240"/>
    </source>
</evidence>
<evidence type="ECO:0000256" key="2">
    <source>
        <dbReference type="ARBA" id="ARBA00022670"/>
    </source>
</evidence>
<organism evidence="11 12">
    <name type="scientific">Emiliania huxleyi (strain CCMP1516)</name>
    <dbReference type="NCBI Taxonomy" id="280463"/>
    <lineage>
        <taxon>Eukaryota</taxon>
        <taxon>Haptista</taxon>
        <taxon>Haptophyta</taxon>
        <taxon>Prymnesiophyceae</taxon>
        <taxon>Isochrysidales</taxon>
        <taxon>Noelaerhabdaceae</taxon>
        <taxon>Emiliania</taxon>
    </lineage>
</organism>
<dbReference type="InterPro" id="IPR057032">
    <property type="entry name" value="MBTPS1_4th"/>
</dbReference>
<evidence type="ECO:0000256" key="7">
    <source>
        <dbReference type="SAM" id="Phobius"/>
    </source>
</evidence>
<dbReference type="GO" id="GO:0006508">
    <property type="term" value="P:proteolysis"/>
    <property type="evidence" value="ECO:0007669"/>
    <property type="project" value="UniProtKB-KW"/>
</dbReference>
<dbReference type="InterPro" id="IPR050131">
    <property type="entry name" value="Peptidase_S8_subtilisin-like"/>
</dbReference>
<protein>
    <recommendedName>
        <fullName evidence="13">Peptidase S8/S53 domain-containing protein</fullName>
    </recommendedName>
</protein>
<keyword evidence="7" id="KW-0472">Membrane</keyword>
<dbReference type="PROSITE" id="PS51892">
    <property type="entry name" value="SUBTILASE"/>
    <property type="match status" value="1"/>
</dbReference>
<keyword evidence="7" id="KW-1133">Transmembrane helix</keyword>
<dbReference type="Pfam" id="PF23094">
    <property type="entry name" value="MBTPS1_3rd"/>
    <property type="match status" value="1"/>
</dbReference>
<evidence type="ECO:0000256" key="1">
    <source>
        <dbReference type="ARBA" id="ARBA00011073"/>
    </source>
</evidence>
<keyword evidence="4" id="KW-0720">Serine protease</keyword>
<feature type="transmembrane region" description="Helical" evidence="7">
    <location>
        <begin position="928"/>
        <end position="949"/>
    </location>
</feature>
<proteinExistence type="inferred from homology"/>
<dbReference type="PaxDb" id="2903-EOD06964"/>
<comment type="caution">
    <text evidence="5">Lacks conserved residue(s) required for the propagation of feature annotation.</text>
</comment>
<feature type="region of interest" description="Disordered" evidence="6">
    <location>
        <begin position="100"/>
        <end position="142"/>
    </location>
</feature>
<dbReference type="PANTHER" id="PTHR43806">
    <property type="entry name" value="PEPTIDASE S8"/>
    <property type="match status" value="1"/>
</dbReference>
<dbReference type="HOGENOM" id="CLU_299463_0_0_1"/>
<evidence type="ECO:0000313" key="12">
    <source>
        <dbReference type="Proteomes" id="UP000013827"/>
    </source>
</evidence>
<evidence type="ECO:0000256" key="3">
    <source>
        <dbReference type="ARBA" id="ARBA00022801"/>
    </source>
</evidence>
<evidence type="ECO:0008006" key="13">
    <source>
        <dbReference type="Google" id="ProtNLM"/>
    </source>
</evidence>
<keyword evidence="7" id="KW-0812">Transmembrane</keyword>
<dbReference type="GO" id="GO:0005794">
    <property type="term" value="C:Golgi apparatus"/>
    <property type="evidence" value="ECO:0007669"/>
    <property type="project" value="TreeGrafter"/>
</dbReference>
<evidence type="ECO:0000256" key="4">
    <source>
        <dbReference type="ARBA" id="ARBA00022825"/>
    </source>
</evidence>
<evidence type="ECO:0000259" key="8">
    <source>
        <dbReference type="Pfam" id="PF00082"/>
    </source>
</evidence>
<evidence type="ECO:0000259" key="9">
    <source>
        <dbReference type="Pfam" id="PF23090"/>
    </source>
</evidence>
<feature type="domain" description="MBTPS1 fourth" evidence="9">
    <location>
        <begin position="592"/>
        <end position="789"/>
    </location>
</feature>
<dbReference type="InterPro" id="IPR057060">
    <property type="entry name" value="MBTPS1_3rd"/>
</dbReference>
<dbReference type="GO" id="GO:0004252">
    <property type="term" value="F:serine-type endopeptidase activity"/>
    <property type="evidence" value="ECO:0007669"/>
    <property type="project" value="InterPro"/>
</dbReference>
<dbReference type="InterPro" id="IPR015500">
    <property type="entry name" value="Peptidase_S8_subtilisin-rel"/>
</dbReference>
<dbReference type="PRINTS" id="PR00723">
    <property type="entry name" value="SUBTILISIN"/>
</dbReference>
<dbReference type="InterPro" id="IPR000209">
    <property type="entry name" value="Peptidase_S8/S53_dom"/>
</dbReference>
<feature type="domain" description="MBTPS1 third" evidence="10">
    <location>
        <begin position="452"/>
        <end position="591"/>
    </location>
</feature>
<dbReference type="Pfam" id="PF23090">
    <property type="entry name" value="MBTPS1_4th"/>
    <property type="match status" value="1"/>
</dbReference>